<evidence type="ECO:0000256" key="4">
    <source>
        <dbReference type="ARBA" id="ARBA00022764"/>
    </source>
</evidence>
<dbReference type="EMBL" id="BSPD01000056">
    <property type="protein sequence ID" value="GLS26578.1"/>
    <property type="molecule type" value="Genomic_DNA"/>
</dbReference>
<dbReference type="InterPro" id="IPR033436">
    <property type="entry name" value="MucB/RseB_C"/>
</dbReference>
<protein>
    <submittedName>
        <fullName evidence="8">Sigma factor AlgU regulatory protein MucB</fullName>
    </submittedName>
</protein>
<evidence type="ECO:0000259" key="7">
    <source>
        <dbReference type="Pfam" id="PF17188"/>
    </source>
</evidence>
<evidence type="ECO:0000256" key="3">
    <source>
        <dbReference type="ARBA" id="ARBA00022729"/>
    </source>
</evidence>
<dbReference type="InterPro" id="IPR033434">
    <property type="entry name" value="MucB/RseB_N"/>
</dbReference>
<proteinExistence type="inferred from homology"/>
<reference evidence="8 9" key="1">
    <citation type="journal article" date="2014" name="Int. J. Syst. Evol. Microbiol.">
        <title>Complete genome sequence of Corynebacterium casei LMG S-19264T (=DSM 44701T), isolated from a smear-ripened cheese.</title>
        <authorList>
            <consortium name="US DOE Joint Genome Institute (JGI-PGF)"/>
            <person name="Walter F."/>
            <person name="Albersmeier A."/>
            <person name="Kalinowski J."/>
            <person name="Ruckert C."/>
        </authorList>
    </citation>
    <scope>NUCLEOTIDE SEQUENCE [LARGE SCALE GENOMIC DNA]</scope>
    <source>
        <strain evidence="8 9">NBRC 110095</strain>
    </source>
</reference>
<dbReference type="Gene3D" id="2.50.20.10">
    <property type="entry name" value="Lipoprotein localisation LolA/LolB/LppX"/>
    <property type="match status" value="1"/>
</dbReference>
<organism evidence="8 9">
    <name type="scientific">Marinibactrum halimedae</name>
    <dbReference type="NCBI Taxonomy" id="1444977"/>
    <lineage>
        <taxon>Bacteria</taxon>
        <taxon>Pseudomonadati</taxon>
        <taxon>Pseudomonadota</taxon>
        <taxon>Gammaproteobacteria</taxon>
        <taxon>Cellvibrionales</taxon>
        <taxon>Cellvibrionaceae</taxon>
        <taxon>Marinibactrum</taxon>
    </lineage>
</organism>
<feature type="domain" description="MucB/RseB C-terminal" evidence="7">
    <location>
        <begin position="204"/>
        <end position="296"/>
    </location>
</feature>
<keyword evidence="9" id="KW-1185">Reference proteome</keyword>
<evidence type="ECO:0000313" key="9">
    <source>
        <dbReference type="Proteomes" id="UP001156870"/>
    </source>
</evidence>
<dbReference type="InterPro" id="IPR038484">
    <property type="entry name" value="MucB/RseB_C_sf"/>
</dbReference>
<dbReference type="AlphaFoldDB" id="A0AA37T7P9"/>
<dbReference type="GO" id="GO:0032885">
    <property type="term" value="P:regulation of polysaccharide biosynthetic process"/>
    <property type="evidence" value="ECO:0007669"/>
    <property type="project" value="TreeGrafter"/>
</dbReference>
<dbReference type="PIRSF" id="PIRSF005427">
    <property type="entry name" value="RseB"/>
    <property type="match status" value="1"/>
</dbReference>
<comment type="similarity">
    <text evidence="2">Belongs to the RseB family.</text>
</comment>
<evidence type="ECO:0000256" key="2">
    <source>
        <dbReference type="ARBA" id="ARBA00008150"/>
    </source>
</evidence>
<dbReference type="GO" id="GO:0030288">
    <property type="term" value="C:outer membrane-bounded periplasmic space"/>
    <property type="evidence" value="ECO:0007669"/>
    <property type="project" value="TreeGrafter"/>
</dbReference>
<evidence type="ECO:0000259" key="6">
    <source>
        <dbReference type="Pfam" id="PF03888"/>
    </source>
</evidence>
<gene>
    <name evidence="8" type="ORF">GCM10007877_22940</name>
</gene>
<keyword evidence="4" id="KW-0574">Periplasm</keyword>
<evidence type="ECO:0000313" key="8">
    <source>
        <dbReference type="EMBL" id="GLS26578.1"/>
    </source>
</evidence>
<feature type="signal peptide" evidence="5">
    <location>
        <begin position="1"/>
        <end position="15"/>
    </location>
</feature>
<feature type="chain" id="PRO_5041312206" evidence="5">
    <location>
        <begin position="16"/>
        <end position="303"/>
    </location>
</feature>
<dbReference type="InterPro" id="IPR005588">
    <property type="entry name" value="MucB_RseB"/>
</dbReference>
<comment type="subcellular location">
    <subcellularLocation>
        <location evidence="1">Periplasm</location>
    </subcellularLocation>
</comment>
<feature type="domain" description="MucB/RseB N-terminal" evidence="6">
    <location>
        <begin position="29"/>
        <end position="173"/>
    </location>
</feature>
<comment type="caution">
    <text evidence="8">The sequence shown here is derived from an EMBL/GenBank/DDBJ whole genome shotgun (WGS) entry which is preliminary data.</text>
</comment>
<dbReference type="Gene3D" id="3.30.200.100">
    <property type="entry name" value="MucB/RseB, C-terminal domain"/>
    <property type="match status" value="1"/>
</dbReference>
<accession>A0AA37T7P9</accession>
<evidence type="ECO:0000256" key="5">
    <source>
        <dbReference type="SAM" id="SignalP"/>
    </source>
</evidence>
<dbReference type="Proteomes" id="UP001156870">
    <property type="component" value="Unassembled WGS sequence"/>
</dbReference>
<sequence>MGVLLCLMCAMSATAQNGLNPSVSPVLIEMLSHAEQSLKQLSYDGTYTYEYAGNLDTLSVSHRVDGDRQSNQITHLNGFADSVRYDSARHVCQSDPQQFAVTVGPHLAQYYQFQIVGEDRIAGRSVDMLFAQPADEYRYGFTLALDRDTRMPLMFTMLAGKRILERFQFVHFDPVSDPSTAAPMPSDNQGTTFSVNGGCAEVAESARWRLGWLPLGFSLTTAKLNQTADMLSFSDGITRFTVFVNPAQGAHTLEGEGRKGSTLVYLDKVIANGGLYQISVVGEIPVETAKKVAASLIPLSNVN</sequence>
<dbReference type="PANTHER" id="PTHR38782:SF1">
    <property type="entry name" value="SIGMA-E FACTOR REGULATORY PROTEIN RSEB"/>
    <property type="match status" value="1"/>
</dbReference>
<dbReference type="Pfam" id="PF03888">
    <property type="entry name" value="MucB_RseB"/>
    <property type="match status" value="1"/>
</dbReference>
<keyword evidence="3 5" id="KW-0732">Signal</keyword>
<name>A0AA37T7P9_9GAMM</name>
<dbReference type="CDD" id="cd16327">
    <property type="entry name" value="RseB"/>
    <property type="match status" value="1"/>
</dbReference>
<dbReference type="PANTHER" id="PTHR38782">
    <property type="match status" value="1"/>
</dbReference>
<evidence type="ECO:0000256" key="1">
    <source>
        <dbReference type="ARBA" id="ARBA00004418"/>
    </source>
</evidence>
<dbReference type="GO" id="GO:0045152">
    <property type="term" value="F:antisigma factor binding"/>
    <property type="evidence" value="ECO:0007669"/>
    <property type="project" value="TreeGrafter"/>
</dbReference>
<dbReference type="Pfam" id="PF17188">
    <property type="entry name" value="MucB_RseB_C"/>
    <property type="match status" value="1"/>
</dbReference>